<dbReference type="Proteomes" id="UP000799428">
    <property type="component" value="Unassembled WGS sequence"/>
</dbReference>
<keyword evidence="1" id="KW-0472">Membrane</keyword>
<proteinExistence type="predicted"/>
<protein>
    <submittedName>
        <fullName evidence="2">Uncharacterized protein</fullName>
    </submittedName>
</protein>
<evidence type="ECO:0000313" key="3">
    <source>
        <dbReference type="Proteomes" id="UP000799428"/>
    </source>
</evidence>
<dbReference type="AlphaFoldDB" id="A0A6G1KLY8"/>
<keyword evidence="3" id="KW-1185">Reference proteome</keyword>
<reference evidence="2" key="1">
    <citation type="journal article" date="2020" name="Stud. Mycol.">
        <title>101 Dothideomycetes genomes: a test case for predicting lifestyles and emergence of pathogens.</title>
        <authorList>
            <person name="Haridas S."/>
            <person name="Albert R."/>
            <person name="Binder M."/>
            <person name="Bloem J."/>
            <person name="Labutti K."/>
            <person name="Salamov A."/>
            <person name="Andreopoulos B."/>
            <person name="Baker S."/>
            <person name="Barry K."/>
            <person name="Bills G."/>
            <person name="Bluhm B."/>
            <person name="Cannon C."/>
            <person name="Castanera R."/>
            <person name="Culley D."/>
            <person name="Daum C."/>
            <person name="Ezra D."/>
            <person name="Gonzalez J."/>
            <person name="Henrissat B."/>
            <person name="Kuo A."/>
            <person name="Liang C."/>
            <person name="Lipzen A."/>
            <person name="Lutzoni F."/>
            <person name="Magnuson J."/>
            <person name="Mondo S."/>
            <person name="Nolan M."/>
            <person name="Ohm R."/>
            <person name="Pangilinan J."/>
            <person name="Park H.-J."/>
            <person name="Ramirez L."/>
            <person name="Alfaro M."/>
            <person name="Sun H."/>
            <person name="Tritt A."/>
            <person name="Yoshinaga Y."/>
            <person name="Zwiers L.-H."/>
            <person name="Turgeon B."/>
            <person name="Goodwin S."/>
            <person name="Spatafora J."/>
            <person name="Crous P."/>
            <person name="Grigoriev I."/>
        </authorList>
    </citation>
    <scope>NUCLEOTIDE SEQUENCE</scope>
    <source>
        <strain evidence="2">CBS 279.74</strain>
    </source>
</reference>
<accession>A0A6G1KLY8</accession>
<keyword evidence="1" id="KW-0812">Transmembrane</keyword>
<organism evidence="2 3">
    <name type="scientific">Pleomassaria siparia CBS 279.74</name>
    <dbReference type="NCBI Taxonomy" id="1314801"/>
    <lineage>
        <taxon>Eukaryota</taxon>
        <taxon>Fungi</taxon>
        <taxon>Dikarya</taxon>
        <taxon>Ascomycota</taxon>
        <taxon>Pezizomycotina</taxon>
        <taxon>Dothideomycetes</taxon>
        <taxon>Pleosporomycetidae</taxon>
        <taxon>Pleosporales</taxon>
        <taxon>Pleomassariaceae</taxon>
        <taxon>Pleomassaria</taxon>
    </lineage>
</organism>
<dbReference type="EMBL" id="MU005765">
    <property type="protein sequence ID" value="KAF2713854.1"/>
    <property type="molecule type" value="Genomic_DNA"/>
</dbReference>
<keyword evidence="1" id="KW-1133">Transmembrane helix</keyword>
<evidence type="ECO:0000313" key="2">
    <source>
        <dbReference type="EMBL" id="KAF2713854.1"/>
    </source>
</evidence>
<feature type="transmembrane region" description="Helical" evidence="1">
    <location>
        <begin position="38"/>
        <end position="61"/>
    </location>
</feature>
<evidence type="ECO:0000256" key="1">
    <source>
        <dbReference type="SAM" id="Phobius"/>
    </source>
</evidence>
<sequence length="81" mass="9718">MGSRRCVCQQAIFWYIEVKFVMDLVHCQWRIVLLYESLSCWCLSLLYPDTFCLLLVYFIVVQFQRVPEFGRPFIILQCTPT</sequence>
<name>A0A6G1KLY8_9PLEO</name>
<gene>
    <name evidence="2" type="ORF">K504DRAFT_148202</name>
</gene>